<evidence type="ECO:0000313" key="5">
    <source>
        <dbReference type="EMBL" id="MBJ7600338.1"/>
    </source>
</evidence>
<feature type="binding site" evidence="4">
    <location>
        <position position="86"/>
    </location>
    <ligand>
        <name>Zn(2+)</name>
        <dbReference type="ChEBI" id="CHEBI:29105"/>
    </ligand>
</feature>
<dbReference type="PANTHER" id="PTHR34535">
    <property type="entry name" value="HYDROGENASE MATURATION FACTOR HYPA"/>
    <property type="match status" value="1"/>
</dbReference>
<feature type="binding site" evidence="4">
    <location>
        <position position="70"/>
    </location>
    <ligand>
        <name>Zn(2+)</name>
        <dbReference type="ChEBI" id="CHEBI:29105"/>
    </ligand>
</feature>
<feature type="binding site" evidence="4">
    <location>
        <position position="89"/>
    </location>
    <ligand>
        <name>Zn(2+)</name>
        <dbReference type="ChEBI" id="CHEBI:29105"/>
    </ligand>
</feature>
<proteinExistence type="inferred from homology"/>
<feature type="binding site" evidence="4">
    <location>
        <position position="2"/>
    </location>
    <ligand>
        <name>Ni(2+)</name>
        <dbReference type="ChEBI" id="CHEBI:49786"/>
    </ligand>
</feature>
<gene>
    <name evidence="4" type="primary">hypA</name>
    <name evidence="5" type="ORF">JF922_19970</name>
</gene>
<keyword evidence="6" id="KW-1185">Reference proteome</keyword>
<evidence type="ECO:0000256" key="2">
    <source>
        <dbReference type="ARBA" id="ARBA00022723"/>
    </source>
</evidence>
<keyword evidence="3 4" id="KW-0862">Zinc</keyword>
<reference evidence="5" key="1">
    <citation type="submission" date="2020-10" db="EMBL/GenBank/DDBJ databases">
        <title>Ca. Dormibacterota MAGs.</title>
        <authorList>
            <person name="Montgomery K."/>
        </authorList>
    </citation>
    <scope>NUCLEOTIDE SEQUENCE [LARGE SCALE GENOMIC DNA]</scope>
    <source>
        <strain evidence="5">SC8812_S17_10</strain>
    </source>
</reference>
<dbReference type="EMBL" id="JAEKNR010000198">
    <property type="protein sequence ID" value="MBJ7600338.1"/>
    <property type="molecule type" value="Genomic_DNA"/>
</dbReference>
<name>A0A934KDA6_9BACT</name>
<accession>A0A934KDA6</accession>
<evidence type="ECO:0000256" key="4">
    <source>
        <dbReference type="HAMAP-Rule" id="MF_00213"/>
    </source>
</evidence>
<evidence type="ECO:0000256" key="3">
    <source>
        <dbReference type="ARBA" id="ARBA00022833"/>
    </source>
</evidence>
<feature type="binding site" evidence="4">
    <location>
        <position position="73"/>
    </location>
    <ligand>
        <name>Zn(2+)</name>
        <dbReference type="ChEBI" id="CHEBI:29105"/>
    </ligand>
</feature>
<dbReference type="RefSeq" id="WP_338204117.1">
    <property type="nucleotide sequence ID" value="NZ_JAEKNR010000198.1"/>
</dbReference>
<sequence length="127" mass="13344">MHEIGLCEGVLGVTLDAAAGEQVKRVRLRVGRLQGVVPEVFDQAWTMVTEGTAAGGSRVELVDVPVQVRCRTCGQDTDSPEAPFACGQCGSPDVQIVSGEQLLVEEVELAAGEVRRNPALVASGEDV</sequence>
<dbReference type="PIRSF" id="PIRSF004761">
    <property type="entry name" value="Hydrgn_mat_HypA"/>
    <property type="match status" value="1"/>
</dbReference>
<dbReference type="GO" id="GO:0008270">
    <property type="term" value="F:zinc ion binding"/>
    <property type="evidence" value="ECO:0007669"/>
    <property type="project" value="UniProtKB-UniRule"/>
</dbReference>
<dbReference type="Gene3D" id="3.30.2320.80">
    <property type="match status" value="1"/>
</dbReference>
<dbReference type="GO" id="GO:0016151">
    <property type="term" value="F:nickel cation binding"/>
    <property type="evidence" value="ECO:0007669"/>
    <property type="project" value="UniProtKB-UniRule"/>
</dbReference>
<dbReference type="Proteomes" id="UP000612893">
    <property type="component" value="Unassembled WGS sequence"/>
</dbReference>
<comment type="caution">
    <text evidence="5">The sequence shown here is derived from an EMBL/GenBank/DDBJ whole genome shotgun (WGS) entry which is preliminary data.</text>
</comment>
<protein>
    <recommendedName>
        <fullName evidence="4">Hydrogenase maturation factor HypA</fullName>
    </recommendedName>
</protein>
<dbReference type="PANTHER" id="PTHR34535:SF3">
    <property type="entry name" value="HYDROGENASE MATURATION FACTOR HYPA"/>
    <property type="match status" value="1"/>
</dbReference>
<evidence type="ECO:0000256" key="1">
    <source>
        <dbReference type="ARBA" id="ARBA00022596"/>
    </source>
</evidence>
<dbReference type="InterPro" id="IPR000688">
    <property type="entry name" value="HypA/HybF"/>
</dbReference>
<dbReference type="HAMAP" id="MF_00213">
    <property type="entry name" value="HypA_HybF"/>
    <property type="match status" value="1"/>
</dbReference>
<comment type="similarity">
    <text evidence="4">Belongs to the HypA/HybF family.</text>
</comment>
<organism evidence="5 6">
    <name type="scientific">Candidatus Nephthysia bennettiae</name>
    <dbReference type="NCBI Taxonomy" id="3127016"/>
    <lineage>
        <taxon>Bacteria</taxon>
        <taxon>Bacillati</taxon>
        <taxon>Candidatus Dormiibacterota</taxon>
        <taxon>Candidatus Dormibacteria</taxon>
        <taxon>Candidatus Dormibacterales</taxon>
        <taxon>Candidatus Dormibacteraceae</taxon>
        <taxon>Candidatus Nephthysia</taxon>
    </lineage>
</organism>
<dbReference type="Pfam" id="PF01155">
    <property type="entry name" value="HypA"/>
    <property type="match status" value="1"/>
</dbReference>
<keyword evidence="1 4" id="KW-0533">Nickel</keyword>
<comment type="function">
    <text evidence="4">Involved in the maturation of [NiFe] hydrogenases. Required for nickel insertion into the metal center of the hydrogenase.</text>
</comment>
<keyword evidence="2 4" id="KW-0479">Metal-binding</keyword>
<dbReference type="AlphaFoldDB" id="A0A934KDA6"/>
<evidence type="ECO:0000313" key="6">
    <source>
        <dbReference type="Proteomes" id="UP000612893"/>
    </source>
</evidence>